<feature type="chain" id="PRO_5012768526" evidence="2">
    <location>
        <begin position="16"/>
        <end position="203"/>
    </location>
</feature>
<gene>
    <name evidence="3" type="ORF">AMAG_20634</name>
</gene>
<reference evidence="3 4" key="1">
    <citation type="submission" date="2009-11" db="EMBL/GenBank/DDBJ databases">
        <title>Annotation of Allomyces macrogynus ATCC 38327.</title>
        <authorList>
            <consortium name="The Broad Institute Genome Sequencing Platform"/>
            <person name="Russ C."/>
            <person name="Cuomo C."/>
            <person name="Burger G."/>
            <person name="Gray M.W."/>
            <person name="Holland P.W.H."/>
            <person name="King N."/>
            <person name="Lang F.B.F."/>
            <person name="Roger A.J."/>
            <person name="Ruiz-Trillo I."/>
            <person name="Young S.K."/>
            <person name="Zeng Q."/>
            <person name="Gargeya S."/>
            <person name="Fitzgerald M."/>
            <person name="Haas B."/>
            <person name="Abouelleil A."/>
            <person name="Alvarado L."/>
            <person name="Arachchi H.M."/>
            <person name="Berlin A."/>
            <person name="Chapman S.B."/>
            <person name="Gearin G."/>
            <person name="Goldberg J."/>
            <person name="Griggs A."/>
            <person name="Gujja S."/>
            <person name="Hansen M."/>
            <person name="Heiman D."/>
            <person name="Howarth C."/>
            <person name="Larimer J."/>
            <person name="Lui A."/>
            <person name="MacDonald P.J.P."/>
            <person name="McCowen C."/>
            <person name="Montmayeur A."/>
            <person name="Murphy C."/>
            <person name="Neiman D."/>
            <person name="Pearson M."/>
            <person name="Priest M."/>
            <person name="Roberts A."/>
            <person name="Saif S."/>
            <person name="Shea T."/>
            <person name="Sisk P."/>
            <person name="Stolte C."/>
            <person name="Sykes S."/>
            <person name="Wortman J."/>
            <person name="Nusbaum C."/>
            <person name="Birren B."/>
        </authorList>
    </citation>
    <scope>NUCLEOTIDE SEQUENCE [LARGE SCALE GENOMIC DNA]</scope>
    <source>
        <strain evidence="3 4">ATCC 38327</strain>
    </source>
</reference>
<name>A0A0L0TE98_ALLM3</name>
<keyword evidence="2" id="KW-0732">Signal</keyword>
<dbReference type="Proteomes" id="UP000054350">
    <property type="component" value="Unassembled WGS sequence"/>
</dbReference>
<sequence>MGLALLSLVADQLLAAEFPADDRRTQQQTWLPPGSPRVPRGIAPRPPAAKSPYLDHAPPPMFASPRPAHAALLAHSTTASPRANYASPRPSHAPLLTTRSVSASRKRASSPTLPLAHGPVTQSPALAHAALRVHDEDEVDDTPRKRTRTPAPPEDEEGGVPPPRTRSASGSSITGAVGGGVHAGFWLYRPILREFARVYSKGL</sequence>
<dbReference type="VEuPathDB" id="FungiDB:AMAG_20634"/>
<evidence type="ECO:0000313" key="3">
    <source>
        <dbReference type="EMBL" id="KNE72914.1"/>
    </source>
</evidence>
<feature type="region of interest" description="Disordered" evidence="1">
    <location>
        <begin position="133"/>
        <end position="175"/>
    </location>
</feature>
<organism evidence="3 4">
    <name type="scientific">Allomyces macrogynus (strain ATCC 38327)</name>
    <name type="common">Allomyces javanicus var. macrogynus</name>
    <dbReference type="NCBI Taxonomy" id="578462"/>
    <lineage>
        <taxon>Eukaryota</taxon>
        <taxon>Fungi</taxon>
        <taxon>Fungi incertae sedis</taxon>
        <taxon>Blastocladiomycota</taxon>
        <taxon>Blastocladiomycetes</taxon>
        <taxon>Blastocladiales</taxon>
        <taxon>Blastocladiaceae</taxon>
        <taxon>Allomyces</taxon>
    </lineage>
</organism>
<reference evidence="4" key="2">
    <citation type="submission" date="2009-11" db="EMBL/GenBank/DDBJ databases">
        <title>The Genome Sequence of Allomyces macrogynus strain ATCC 38327.</title>
        <authorList>
            <consortium name="The Broad Institute Genome Sequencing Platform"/>
            <person name="Russ C."/>
            <person name="Cuomo C."/>
            <person name="Shea T."/>
            <person name="Young S.K."/>
            <person name="Zeng Q."/>
            <person name="Koehrsen M."/>
            <person name="Haas B."/>
            <person name="Borodovsky M."/>
            <person name="Guigo R."/>
            <person name="Alvarado L."/>
            <person name="Berlin A."/>
            <person name="Borenstein D."/>
            <person name="Chen Z."/>
            <person name="Engels R."/>
            <person name="Freedman E."/>
            <person name="Gellesch M."/>
            <person name="Goldberg J."/>
            <person name="Griggs A."/>
            <person name="Gujja S."/>
            <person name="Heiman D."/>
            <person name="Hepburn T."/>
            <person name="Howarth C."/>
            <person name="Jen D."/>
            <person name="Larson L."/>
            <person name="Lewis B."/>
            <person name="Mehta T."/>
            <person name="Park D."/>
            <person name="Pearson M."/>
            <person name="Roberts A."/>
            <person name="Saif S."/>
            <person name="Shenoy N."/>
            <person name="Sisk P."/>
            <person name="Stolte C."/>
            <person name="Sykes S."/>
            <person name="Walk T."/>
            <person name="White J."/>
            <person name="Yandava C."/>
            <person name="Burger G."/>
            <person name="Gray M.W."/>
            <person name="Holland P.W.H."/>
            <person name="King N."/>
            <person name="Lang F.B.F."/>
            <person name="Roger A.J."/>
            <person name="Ruiz-Trillo I."/>
            <person name="Lander E."/>
            <person name="Nusbaum C."/>
        </authorList>
    </citation>
    <scope>NUCLEOTIDE SEQUENCE [LARGE SCALE GENOMIC DNA]</scope>
    <source>
        <strain evidence="4">ATCC 38327</strain>
    </source>
</reference>
<feature type="region of interest" description="Disordered" evidence="1">
    <location>
        <begin position="19"/>
        <end position="120"/>
    </location>
</feature>
<feature type="signal peptide" evidence="2">
    <location>
        <begin position="1"/>
        <end position="15"/>
    </location>
</feature>
<evidence type="ECO:0000256" key="1">
    <source>
        <dbReference type="SAM" id="MobiDB-lite"/>
    </source>
</evidence>
<dbReference type="AlphaFoldDB" id="A0A0L0TE98"/>
<keyword evidence="4" id="KW-1185">Reference proteome</keyword>
<proteinExistence type="predicted"/>
<dbReference type="EMBL" id="GG745385">
    <property type="protein sequence ID" value="KNE72914.1"/>
    <property type="molecule type" value="Genomic_DNA"/>
</dbReference>
<feature type="compositionally biased region" description="Low complexity" evidence="1">
    <location>
        <begin position="67"/>
        <end position="81"/>
    </location>
</feature>
<protein>
    <submittedName>
        <fullName evidence="3">Uncharacterized protein</fullName>
    </submittedName>
</protein>
<evidence type="ECO:0000313" key="4">
    <source>
        <dbReference type="Proteomes" id="UP000054350"/>
    </source>
</evidence>
<accession>A0A0L0TE98</accession>
<evidence type="ECO:0000256" key="2">
    <source>
        <dbReference type="SAM" id="SignalP"/>
    </source>
</evidence>